<comment type="caution">
    <text evidence="3">The sequence shown here is derived from an EMBL/GenBank/DDBJ whole genome shotgun (WGS) entry which is preliminary data.</text>
</comment>
<comment type="catalytic activity">
    <reaction evidence="2">
        <text>oxidized coenzyme F420-(gamma-L-Glu)(n) + a quinol + H(+) = reduced coenzyme F420-(gamma-L-Glu)(n) + a quinone</text>
        <dbReference type="Rhea" id="RHEA:39663"/>
        <dbReference type="Rhea" id="RHEA-COMP:12939"/>
        <dbReference type="Rhea" id="RHEA-COMP:14378"/>
        <dbReference type="ChEBI" id="CHEBI:15378"/>
        <dbReference type="ChEBI" id="CHEBI:24646"/>
        <dbReference type="ChEBI" id="CHEBI:132124"/>
        <dbReference type="ChEBI" id="CHEBI:133980"/>
        <dbReference type="ChEBI" id="CHEBI:139511"/>
    </reaction>
</comment>
<dbReference type="PANTHER" id="PTHR39428">
    <property type="entry name" value="F420H(2)-DEPENDENT QUINONE REDUCTASE RV1261C"/>
    <property type="match status" value="1"/>
</dbReference>
<dbReference type="InterPro" id="IPR004378">
    <property type="entry name" value="F420H2_quin_Rdtase"/>
</dbReference>
<comment type="similarity">
    <text evidence="1">Belongs to the F420H(2)-dependent quinone reductase family.</text>
</comment>
<name>A0A852ZXS4_9ACTN</name>
<sequence length="142" mass="15604">MSNPYNLRVIAEFRAGGGVVGGDFTGTRLLLLTTRGARTGLTRTTPLVYLPDGDRLVVFALNGGAPVAPAWYHNLLAHPEDVVVEVGAETFPARFAEIVDEAEYEELWRRQIEIEPKFAGFRERAGRRVPLVALGRADRAEA</sequence>
<evidence type="ECO:0000256" key="2">
    <source>
        <dbReference type="ARBA" id="ARBA00049106"/>
    </source>
</evidence>
<dbReference type="AlphaFoldDB" id="A0A852ZXS4"/>
<dbReference type="GO" id="GO:0070967">
    <property type="term" value="F:coenzyme F420 binding"/>
    <property type="evidence" value="ECO:0007669"/>
    <property type="project" value="TreeGrafter"/>
</dbReference>
<dbReference type="EMBL" id="JACBZD010000001">
    <property type="protein sequence ID" value="NYI05524.1"/>
    <property type="molecule type" value="Genomic_DNA"/>
</dbReference>
<organism evidence="3 4">
    <name type="scientific">Allostreptomyces psammosilenae</name>
    <dbReference type="NCBI Taxonomy" id="1892865"/>
    <lineage>
        <taxon>Bacteria</taxon>
        <taxon>Bacillati</taxon>
        <taxon>Actinomycetota</taxon>
        <taxon>Actinomycetes</taxon>
        <taxon>Kitasatosporales</taxon>
        <taxon>Streptomycetaceae</taxon>
        <taxon>Allostreptomyces</taxon>
    </lineage>
</organism>
<gene>
    <name evidence="3" type="ORF">FHU37_002467</name>
</gene>
<evidence type="ECO:0000313" key="4">
    <source>
        <dbReference type="Proteomes" id="UP000567795"/>
    </source>
</evidence>
<dbReference type="Pfam" id="PF04075">
    <property type="entry name" value="F420H2_quin_red"/>
    <property type="match status" value="1"/>
</dbReference>
<evidence type="ECO:0000256" key="1">
    <source>
        <dbReference type="ARBA" id="ARBA00008710"/>
    </source>
</evidence>
<dbReference type="Proteomes" id="UP000567795">
    <property type="component" value="Unassembled WGS sequence"/>
</dbReference>
<reference evidence="3 4" key="1">
    <citation type="submission" date="2020-07" db="EMBL/GenBank/DDBJ databases">
        <title>Sequencing the genomes of 1000 actinobacteria strains.</title>
        <authorList>
            <person name="Klenk H.-P."/>
        </authorList>
    </citation>
    <scope>NUCLEOTIDE SEQUENCE [LARGE SCALE GENOMIC DNA]</scope>
    <source>
        <strain evidence="3 4">DSM 42178</strain>
    </source>
</reference>
<keyword evidence="4" id="KW-1185">Reference proteome</keyword>
<dbReference type="RefSeq" id="WP_179814250.1">
    <property type="nucleotide sequence ID" value="NZ_JACBZD010000001.1"/>
</dbReference>
<protein>
    <submittedName>
        <fullName evidence="3">Deazaflavin-dependent oxidoreductase (Nitroreductase family)</fullName>
    </submittedName>
</protein>
<dbReference type="Gene3D" id="2.30.110.10">
    <property type="entry name" value="Electron Transport, Fmn-binding Protein, Chain A"/>
    <property type="match status" value="1"/>
</dbReference>
<dbReference type="GO" id="GO:0016491">
    <property type="term" value="F:oxidoreductase activity"/>
    <property type="evidence" value="ECO:0007669"/>
    <property type="project" value="InterPro"/>
</dbReference>
<accession>A0A852ZXS4</accession>
<proteinExistence type="inferred from homology"/>
<dbReference type="PANTHER" id="PTHR39428:SF1">
    <property type="entry name" value="F420H(2)-DEPENDENT QUINONE REDUCTASE RV1261C"/>
    <property type="match status" value="1"/>
</dbReference>
<dbReference type="GO" id="GO:0005886">
    <property type="term" value="C:plasma membrane"/>
    <property type="evidence" value="ECO:0007669"/>
    <property type="project" value="TreeGrafter"/>
</dbReference>
<evidence type="ECO:0000313" key="3">
    <source>
        <dbReference type="EMBL" id="NYI05524.1"/>
    </source>
</evidence>
<dbReference type="NCBIfam" id="TIGR00026">
    <property type="entry name" value="hi_GC_TIGR00026"/>
    <property type="match status" value="1"/>
</dbReference>
<dbReference type="InterPro" id="IPR012349">
    <property type="entry name" value="Split_barrel_FMN-bd"/>
</dbReference>